<proteinExistence type="predicted"/>
<protein>
    <submittedName>
        <fullName evidence="1">Uncharacterized protein</fullName>
    </submittedName>
</protein>
<evidence type="ECO:0000313" key="1">
    <source>
        <dbReference type="EMBL" id="TYP56815.1"/>
    </source>
</evidence>
<reference evidence="1 2" key="1">
    <citation type="submission" date="2019-07" db="EMBL/GenBank/DDBJ databases">
        <title>Genomic Encyclopedia of Type Strains, Phase I: the one thousand microbial genomes (KMG-I) project.</title>
        <authorList>
            <person name="Kyrpides N."/>
        </authorList>
    </citation>
    <scope>NUCLEOTIDE SEQUENCE [LARGE SCALE GENOMIC DNA]</scope>
    <source>
        <strain evidence="1 2">DSM 16647</strain>
    </source>
</reference>
<keyword evidence="2" id="KW-1185">Reference proteome</keyword>
<dbReference type="Proteomes" id="UP000322294">
    <property type="component" value="Unassembled WGS sequence"/>
</dbReference>
<evidence type="ECO:0000313" key="2">
    <source>
        <dbReference type="Proteomes" id="UP000322294"/>
    </source>
</evidence>
<comment type="caution">
    <text evidence="1">The sequence shown here is derived from an EMBL/GenBank/DDBJ whole genome shotgun (WGS) entry which is preliminary data.</text>
</comment>
<dbReference type="AlphaFoldDB" id="A0A5S5AWQ5"/>
<dbReference type="EMBL" id="VNHO01000007">
    <property type="protein sequence ID" value="TYP56815.1"/>
    <property type="molecule type" value="Genomic_DNA"/>
</dbReference>
<name>A0A5S5AWQ5_9FIRM</name>
<organism evidence="1 2">
    <name type="scientific">Thermosediminibacter litoriperuensis</name>
    <dbReference type="NCBI Taxonomy" id="291989"/>
    <lineage>
        <taxon>Bacteria</taxon>
        <taxon>Bacillati</taxon>
        <taxon>Bacillota</taxon>
        <taxon>Clostridia</taxon>
        <taxon>Thermosediminibacterales</taxon>
        <taxon>Thermosediminibacteraceae</taxon>
        <taxon>Thermosediminibacter</taxon>
    </lineage>
</organism>
<sequence length="46" mass="5445">MAKGYLKIFQIGGYLKIFQIVSVNFSVGYLKIFQNTNRRIYKQKNI</sequence>
<gene>
    <name evidence="1" type="ORF">LZ11_00878</name>
</gene>
<accession>A0A5S5AWQ5</accession>